<dbReference type="AlphaFoldDB" id="A0A397UUL8"/>
<feature type="domain" description="Protein kinase" evidence="1">
    <location>
        <begin position="30"/>
        <end position="195"/>
    </location>
</feature>
<keyword evidence="2" id="KW-0808">Transferase</keyword>
<dbReference type="Pfam" id="PF07714">
    <property type="entry name" value="PK_Tyr_Ser-Thr"/>
    <property type="match status" value="1"/>
</dbReference>
<organism evidence="2 3">
    <name type="scientific">Gigaspora rosea</name>
    <dbReference type="NCBI Taxonomy" id="44941"/>
    <lineage>
        <taxon>Eukaryota</taxon>
        <taxon>Fungi</taxon>
        <taxon>Fungi incertae sedis</taxon>
        <taxon>Mucoromycota</taxon>
        <taxon>Glomeromycotina</taxon>
        <taxon>Glomeromycetes</taxon>
        <taxon>Diversisporales</taxon>
        <taxon>Gigasporaceae</taxon>
        <taxon>Gigaspora</taxon>
    </lineage>
</organism>
<sequence length="195" mass="22679">MCKRKNSWNMKQTNSKIPEDFIEWILFEQFENIEGIGHGGFGTIYSASWKQGPIYTNIDLKMEFYLSFIVTAFLHRLSEDIEEYIPVLVIQFAEDSDLLKYLTKNFDKMRWLKDKLPILANNANGLKIILEEGLTHRGLHYRNILINNNISHISDFGLSHPFGHKNFTTNKLFGVVPFMAPEIFTNKSFNPKSDI</sequence>
<proteinExistence type="predicted"/>
<evidence type="ECO:0000259" key="1">
    <source>
        <dbReference type="PROSITE" id="PS50011"/>
    </source>
</evidence>
<dbReference type="SUPFAM" id="SSF56112">
    <property type="entry name" value="Protein kinase-like (PK-like)"/>
    <property type="match status" value="1"/>
</dbReference>
<comment type="caution">
    <text evidence="2">The sequence shown here is derived from an EMBL/GenBank/DDBJ whole genome shotgun (WGS) entry which is preliminary data.</text>
</comment>
<reference evidence="2 3" key="1">
    <citation type="submission" date="2018-06" db="EMBL/GenBank/DDBJ databases">
        <title>Comparative genomics reveals the genomic features of Rhizophagus irregularis, R. cerebriforme, R. diaphanum and Gigaspora rosea, and their symbiotic lifestyle signature.</title>
        <authorList>
            <person name="Morin E."/>
            <person name="San Clemente H."/>
            <person name="Chen E.C.H."/>
            <person name="De La Providencia I."/>
            <person name="Hainaut M."/>
            <person name="Kuo A."/>
            <person name="Kohler A."/>
            <person name="Murat C."/>
            <person name="Tang N."/>
            <person name="Roy S."/>
            <person name="Loubradou J."/>
            <person name="Henrissat B."/>
            <person name="Grigoriev I.V."/>
            <person name="Corradi N."/>
            <person name="Roux C."/>
            <person name="Martin F.M."/>
        </authorList>
    </citation>
    <scope>NUCLEOTIDE SEQUENCE [LARGE SCALE GENOMIC DNA]</scope>
    <source>
        <strain evidence="2 3">DAOM 194757</strain>
    </source>
</reference>
<dbReference type="InterPro" id="IPR001245">
    <property type="entry name" value="Ser-Thr/Tyr_kinase_cat_dom"/>
</dbReference>
<dbReference type="Proteomes" id="UP000266673">
    <property type="component" value="Unassembled WGS sequence"/>
</dbReference>
<dbReference type="PANTHER" id="PTHR44329">
    <property type="entry name" value="SERINE/THREONINE-PROTEIN KINASE TNNI3K-RELATED"/>
    <property type="match status" value="1"/>
</dbReference>
<dbReference type="OrthoDB" id="2423203at2759"/>
<dbReference type="InterPro" id="IPR000719">
    <property type="entry name" value="Prot_kinase_dom"/>
</dbReference>
<gene>
    <name evidence="2" type="ORF">C2G38_2199488</name>
</gene>
<dbReference type="GO" id="GO:0005524">
    <property type="term" value="F:ATP binding"/>
    <property type="evidence" value="ECO:0007669"/>
    <property type="project" value="InterPro"/>
</dbReference>
<dbReference type="STRING" id="44941.A0A397UUL8"/>
<keyword evidence="2" id="KW-0418">Kinase</keyword>
<keyword evidence="3" id="KW-1185">Reference proteome</keyword>
<dbReference type="GO" id="GO:0004674">
    <property type="term" value="F:protein serine/threonine kinase activity"/>
    <property type="evidence" value="ECO:0007669"/>
    <property type="project" value="TreeGrafter"/>
</dbReference>
<protein>
    <submittedName>
        <fullName evidence="2">Kinase-like domain-containing protein</fullName>
    </submittedName>
</protein>
<dbReference type="EMBL" id="QKWP01000981">
    <property type="protein sequence ID" value="RIB12877.1"/>
    <property type="molecule type" value="Genomic_DNA"/>
</dbReference>
<name>A0A397UUL8_9GLOM</name>
<evidence type="ECO:0000313" key="2">
    <source>
        <dbReference type="EMBL" id="RIB12877.1"/>
    </source>
</evidence>
<dbReference type="InterPro" id="IPR051681">
    <property type="entry name" value="Ser/Thr_Kinases-Pseudokinases"/>
</dbReference>
<accession>A0A397UUL8</accession>
<dbReference type="Gene3D" id="1.10.510.10">
    <property type="entry name" value="Transferase(Phosphotransferase) domain 1"/>
    <property type="match status" value="1"/>
</dbReference>
<dbReference type="Gene3D" id="3.30.200.20">
    <property type="entry name" value="Phosphorylase Kinase, domain 1"/>
    <property type="match status" value="1"/>
</dbReference>
<dbReference type="PROSITE" id="PS50011">
    <property type="entry name" value="PROTEIN_KINASE_DOM"/>
    <property type="match status" value="1"/>
</dbReference>
<evidence type="ECO:0000313" key="3">
    <source>
        <dbReference type="Proteomes" id="UP000266673"/>
    </source>
</evidence>
<dbReference type="InterPro" id="IPR011009">
    <property type="entry name" value="Kinase-like_dom_sf"/>
</dbReference>